<gene>
    <name evidence="4" type="ORF">HJG54_18565</name>
</gene>
<accession>A0AA96WJS3</accession>
<evidence type="ECO:0000259" key="2">
    <source>
        <dbReference type="Pfam" id="PF03816"/>
    </source>
</evidence>
<dbReference type="Gene3D" id="3.40.630.190">
    <property type="entry name" value="LCP protein"/>
    <property type="match status" value="1"/>
</dbReference>
<reference evidence="4" key="1">
    <citation type="submission" date="2020-05" db="EMBL/GenBank/DDBJ databases">
        <authorList>
            <person name="Zhu T."/>
            <person name="Keshari N."/>
            <person name="Lu X."/>
        </authorList>
    </citation>
    <scope>NUCLEOTIDE SEQUENCE</scope>
    <source>
        <strain evidence="4">NK1-12</strain>
    </source>
</reference>
<evidence type="ECO:0000259" key="3">
    <source>
        <dbReference type="Pfam" id="PF13399"/>
    </source>
</evidence>
<dbReference type="Pfam" id="PF13399">
    <property type="entry name" value="LytR_C"/>
    <property type="match status" value="1"/>
</dbReference>
<dbReference type="PANTHER" id="PTHR33392">
    <property type="entry name" value="POLYISOPRENYL-TEICHOIC ACID--PEPTIDOGLYCAN TEICHOIC ACID TRANSFERASE TAGU"/>
    <property type="match status" value="1"/>
</dbReference>
<comment type="similarity">
    <text evidence="1">Belongs to the LytR/CpsA/Psr (LCP) family.</text>
</comment>
<dbReference type="PANTHER" id="PTHR33392:SF6">
    <property type="entry name" value="POLYISOPRENYL-TEICHOIC ACID--PEPTIDOGLYCAN TEICHOIC ACID TRANSFERASE TAGU"/>
    <property type="match status" value="1"/>
</dbReference>
<sequence length="427" mass="47138">MGKWLFRGFVLGLSATVSAVVGAALVLMMPLPTAIAPTGAREPFSLNDLWRQGFRYQITRPVNILVMGVDLPLNLPEGSDPNDMFAGRSDTMLLVHLDPATQTVSVLSIPRDTRVDIPELGIEKINYANAAGGPELAAKVVSSTLNGVTIDRYVRVSTGAFRELVDLMGGIEVYVPERMEYTDNTQKLKIDLQPGHQTLSGEQAEQFARYRNDADGDIGRVQRQQQVIRALREKLSSPAMLTKLPAAIELFQKYIDTNLSMEEMLALANFGLDLERDNFQMVMLPGRFSTPDESVASYWILDPVAKDQVMQEHFDVSSIAAVTQQHDRKELQIAVQNASSNPQIGTQMAAYLEAQGYGNVYVIEDWPEAQSQTQIIAQRGDLHSAELMEAVLGVGEIVPASTGDLQSDLTIRVGNDWTQQPRIQNSY</sequence>
<evidence type="ECO:0000313" key="4">
    <source>
        <dbReference type="EMBL" id="WNZ26683.1"/>
    </source>
</evidence>
<dbReference type="NCBIfam" id="TIGR00350">
    <property type="entry name" value="lytR_cpsA_psr"/>
    <property type="match status" value="1"/>
</dbReference>
<dbReference type="Pfam" id="PF03816">
    <property type="entry name" value="LytR_cpsA_psr"/>
    <property type="match status" value="1"/>
</dbReference>
<dbReference type="EMBL" id="CP053586">
    <property type="protein sequence ID" value="WNZ26683.1"/>
    <property type="molecule type" value="Genomic_DNA"/>
</dbReference>
<organism evidence="4">
    <name type="scientific">Leptolyngbya sp. NK1-12</name>
    <dbReference type="NCBI Taxonomy" id="2547451"/>
    <lineage>
        <taxon>Bacteria</taxon>
        <taxon>Bacillati</taxon>
        <taxon>Cyanobacteriota</taxon>
        <taxon>Cyanophyceae</taxon>
        <taxon>Leptolyngbyales</taxon>
        <taxon>Leptolyngbyaceae</taxon>
        <taxon>Leptolyngbya group</taxon>
        <taxon>Leptolyngbya</taxon>
    </lineage>
</organism>
<dbReference type="InterPro" id="IPR004474">
    <property type="entry name" value="LytR_CpsA_psr"/>
</dbReference>
<dbReference type="AlphaFoldDB" id="A0AA96WJS3"/>
<dbReference type="InterPro" id="IPR027381">
    <property type="entry name" value="LytR/CpsA/Psr_C"/>
</dbReference>
<feature type="domain" description="Cell envelope-related transcriptional attenuator" evidence="2">
    <location>
        <begin position="88"/>
        <end position="236"/>
    </location>
</feature>
<feature type="domain" description="LytR/CpsA/Psr regulator C-terminal" evidence="3">
    <location>
        <begin position="331"/>
        <end position="417"/>
    </location>
</feature>
<protein>
    <submittedName>
        <fullName evidence="4">LCP family protein</fullName>
    </submittedName>
</protein>
<proteinExistence type="inferred from homology"/>
<evidence type="ECO:0000256" key="1">
    <source>
        <dbReference type="ARBA" id="ARBA00006068"/>
    </source>
</evidence>
<dbReference type="InterPro" id="IPR050922">
    <property type="entry name" value="LytR/CpsA/Psr_CW_biosynth"/>
</dbReference>
<name>A0AA96WJS3_9CYAN</name>